<dbReference type="AlphaFoldDB" id="A0A1G9TIF2"/>
<dbReference type="GO" id="GO:0016810">
    <property type="term" value="F:hydrolase activity, acting on carbon-nitrogen (but not peptide) bonds"/>
    <property type="evidence" value="ECO:0007669"/>
    <property type="project" value="InterPro"/>
</dbReference>
<evidence type="ECO:0000256" key="3">
    <source>
        <dbReference type="ARBA" id="ARBA00020071"/>
    </source>
</evidence>
<gene>
    <name evidence="7" type="ORF">SAMN04488568_11214</name>
</gene>
<dbReference type="CDD" id="cd10967">
    <property type="entry name" value="CE4_GLA_like_6s"/>
    <property type="match status" value="1"/>
</dbReference>
<dbReference type="PROSITE" id="PS51677">
    <property type="entry name" value="NODB"/>
    <property type="match status" value="1"/>
</dbReference>
<evidence type="ECO:0000256" key="5">
    <source>
        <dbReference type="ARBA" id="ARBA00032976"/>
    </source>
</evidence>
<evidence type="ECO:0000256" key="4">
    <source>
        <dbReference type="ARBA" id="ARBA00022729"/>
    </source>
</evidence>
<evidence type="ECO:0000313" key="8">
    <source>
        <dbReference type="Proteomes" id="UP000199759"/>
    </source>
</evidence>
<dbReference type="OrthoDB" id="2795102at2"/>
<reference evidence="7 8" key="1">
    <citation type="submission" date="2016-10" db="EMBL/GenBank/DDBJ databases">
        <authorList>
            <person name="de Groot N.N."/>
        </authorList>
    </citation>
    <scope>NUCLEOTIDE SEQUENCE [LARGE SCALE GENOMIC DNA]</scope>
    <source>
        <strain evidence="7 8">DSM 16077</strain>
    </source>
</reference>
<dbReference type="SUPFAM" id="SSF88713">
    <property type="entry name" value="Glycoside hydrolase/deacetylase"/>
    <property type="match status" value="1"/>
</dbReference>
<keyword evidence="8" id="KW-1185">Reference proteome</keyword>
<evidence type="ECO:0000259" key="6">
    <source>
        <dbReference type="PROSITE" id="PS51677"/>
    </source>
</evidence>
<name>A0A1G9TIF2_9PROT</name>
<organism evidence="7 8">
    <name type="scientific">Maricaulis salignorans</name>
    <dbReference type="NCBI Taxonomy" id="144026"/>
    <lineage>
        <taxon>Bacteria</taxon>
        <taxon>Pseudomonadati</taxon>
        <taxon>Pseudomonadota</taxon>
        <taxon>Alphaproteobacteria</taxon>
        <taxon>Maricaulales</taxon>
        <taxon>Maricaulaceae</taxon>
        <taxon>Maricaulis</taxon>
    </lineage>
</organism>
<dbReference type="RefSeq" id="WP_091770375.1">
    <property type="nucleotide sequence ID" value="NZ_FNHG01000012.1"/>
</dbReference>
<sequence>MDTPYNPGGGLVSKLNRRWARLAARAPLSVDLDHAIVSFSFDDFPKSAALNGATILESHGWRGTYYASAGYAGTRTHHGDMFDAGDLQRLVATGHEIGCHTHTHIDGSRVGADALLADIERNHQALRELGYEGKLDSFAYPYGETTPAAKRLLAQRFTSLRGVHAAINRGDSDRSLLKSVPVDGGETGIARAVDAAESLVEHPGWLIFYLHDVQDEPTQWGCTPAQLERVCAAVERSGARVLTVAAAMAEIGDAA</sequence>
<evidence type="ECO:0000256" key="1">
    <source>
        <dbReference type="ARBA" id="ARBA00003236"/>
    </source>
</evidence>
<evidence type="ECO:0000256" key="2">
    <source>
        <dbReference type="ARBA" id="ARBA00010973"/>
    </source>
</evidence>
<comment type="similarity">
    <text evidence="2">Belongs to the polysaccharide deacetylase family.</text>
</comment>
<dbReference type="InterPro" id="IPR011330">
    <property type="entry name" value="Glyco_hydro/deAcase_b/a-brl"/>
</dbReference>
<dbReference type="InterPro" id="IPR002509">
    <property type="entry name" value="NODB_dom"/>
</dbReference>
<protein>
    <recommendedName>
        <fullName evidence="3">Chitooligosaccharide deacetylase</fullName>
    </recommendedName>
    <alternativeName>
        <fullName evidence="5">Nodulation protein B</fullName>
    </alternativeName>
</protein>
<dbReference type="PANTHER" id="PTHR34216">
    <property type="match status" value="1"/>
</dbReference>
<proteinExistence type="inferred from homology"/>
<evidence type="ECO:0000313" key="7">
    <source>
        <dbReference type="EMBL" id="SDM47443.1"/>
    </source>
</evidence>
<dbReference type="GO" id="GO:0005975">
    <property type="term" value="P:carbohydrate metabolic process"/>
    <property type="evidence" value="ECO:0007669"/>
    <property type="project" value="InterPro"/>
</dbReference>
<dbReference type="STRING" id="144026.SAMN04488568_11214"/>
<feature type="domain" description="NodB homology" evidence="6">
    <location>
        <begin position="35"/>
        <end position="255"/>
    </location>
</feature>
<comment type="function">
    <text evidence="1">Is involved in generating a small heat-stable compound (Nod), an acylated oligomer of N-acetylglucosamine, that stimulates mitosis in various plant protoplasts.</text>
</comment>
<dbReference type="PANTHER" id="PTHR34216:SF11">
    <property type="entry name" value="CHITOOLIGOSACCHARIDE DEACETYLASE"/>
    <property type="match status" value="1"/>
</dbReference>
<dbReference type="Pfam" id="PF01522">
    <property type="entry name" value="Polysacc_deac_1"/>
    <property type="match status" value="1"/>
</dbReference>
<keyword evidence="4" id="KW-0732">Signal</keyword>
<dbReference type="Proteomes" id="UP000199759">
    <property type="component" value="Unassembled WGS sequence"/>
</dbReference>
<dbReference type="EMBL" id="FNHG01000012">
    <property type="protein sequence ID" value="SDM47443.1"/>
    <property type="molecule type" value="Genomic_DNA"/>
</dbReference>
<dbReference type="InterPro" id="IPR051398">
    <property type="entry name" value="Polysacch_Deacetylase"/>
</dbReference>
<accession>A0A1G9TIF2</accession>
<dbReference type="Gene3D" id="3.20.20.370">
    <property type="entry name" value="Glycoside hydrolase/deacetylase"/>
    <property type="match status" value="1"/>
</dbReference>